<comment type="subcellular location">
    <subcellularLocation>
        <location evidence="1">Cell membrane</location>
        <topology evidence="1">Multi-pass membrane protein</topology>
    </subcellularLocation>
</comment>
<dbReference type="PANTHER" id="PTHR30506">
    <property type="entry name" value="INNER MEMBRANE PROTEIN"/>
    <property type="match status" value="1"/>
</dbReference>
<feature type="transmembrane region" description="Helical" evidence="7">
    <location>
        <begin position="65"/>
        <end position="86"/>
    </location>
</feature>
<feature type="transmembrane region" description="Helical" evidence="7">
    <location>
        <begin position="95"/>
        <end position="117"/>
    </location>
</feature>
<evidence type="ECO:0000256" key="7">
    <source>
        <dbReference type="SAM" id="Phobius"/>
    </source>
</evidence>
<name>A0ABT5HF29_9CAUL</name>
<feature type="transmembrane region" description="Helical" evidence="7">
    <location>
        <begin position="155"/>
        <end position="174"/>
    </location>
</feature>
<dbReference type="Pfam" id="PF03458">
    <property type="entry name" value="Gly_transporter"/>
    <property type="match status" value="2"/>
</dbReference>
<reference evidence="9 10" key="1">
    <citation type="submission" date="2023-01" db="EMBL/GenBank/DDBJ databases">
        <title>Novel species of the genus Asticcacaulis isolated from rivers.</title>
        <authorList>
            <person name="Lu H."/>
        </authorList>
    </citation>
    <scope>NUCLEOTIDE SEQUENCE [LARGE SCALE GENOMIC DNA]</scope>
    <source>
        <strain evidence="9 10">LKC15W</strain>
    </source>
</reference>
<keyword evidence="10" id="KW-1185">Reference proteome</keyword>
<evidence type="ECO:0000259" key="8">
    <source>
        <dbReference type="Pfam" id="PF03458"/>
    </source>
</evidence>
<evidence type="ECO:0000256" key="5">
    <source>
        <dbReference type="ARBA" id="ARBA00022989"/>
    </source>
</evidence>
<feature type="transmembrane region" description="Helical" evidence="7">
    <location>
        <begin position="180"/>
        <end position="199"/>
    </location>
</feature>
<dbReference type="PANTHER" id="PTHR30506:SF3">
    <property type="entry name" value="UPF0126 INNER MEMBRANE PROTEIN YADS-RELATED"/>
    <property type="match status" value="1"/>
</dbReference>
<dbReference type="InterPro" id="IPR005115">
    <property type="entry name" value="Gly_transporter"/>
</dbReference>
<evidence type="ECO:0000313" key="10">
    <source>
        <dbReference type="Proteomes" id="UP001218579"/>
    </source>
</evidence>
<comment type="similarity">
    <text evidence="2">Belongs to the UPF0126 family.</text>
</comment>
<evidence type="ECO:0000256" key="6">
    <source>
        <dbReference type="ARBA" id="ARBA00023136"/>
    </source>
</evidence>
<evidence type="ECO:0000256" key="1">
    <source>
        <dbReference type="ARBA" id="ARBA00004651"/>
    </source>
</evidence>
<evidence type="ECO:0000256" key="3">
    <source>
        <dbReference type="ARBA" id="ARBA00022475"/>
    </source>
</evidence>
<dbReference type="EMBL" id="JAQQKV010000001">
    <property type="protein sequence ID" value="MDC7674852.1"/>
    <property type="molecule type" value="Genomic_DNA"/>
</dbReference>
<feature type="transmembrane region" description="Helical" evidence="7">
    <location>
        <begin position="36"/>
        <end position="53"/>
    </location>
</feature>
<feature type="domain" description="Glycine transporter" evidence="8">
    <location>
        <begin position="13"/>
        <end position="86"/>
    </location>
</feature>
<protein>
    <submittedName>
        <fullName evidence="9">Trimeric intracellular cation channel family protein</fullName>
    </submittedName>
</protein>
<keyword evidence="5 7" id="KW-1133">Transmembrane helix</keyword>
<sequence>MLDNFIDPFIHGLNLLGTAVFAISGALVAARKRLDIISFILIATVTAVGGGTLRDLLLGISPIGWVGAPHILWLCIGSAVTTYFAAHLIEPRYKLLLWADAAGMALFAVVGAEIALANGTSGIVAVGMGVMTATFGGIIRDVLCQETSLVLQQEIYATAALIGALSYVLMTMVLHIDRPFAVLIAFAAGFIIRGLAIVYRLSLPIYGRNDTASGA</sequence>
<keyword evidence="3" id="KW-1003">Cell membrane</keyword>
<dbReference type="RefSeq" id="WP_272743164.1">
    <property type="nucleotide sequence ID" value="NZ_JAQQKV010000001.1"/>
</dbReference>
<keyword evidence="4 7" id="KW-0812">Transmembrane</keyword>
<feature type="transmembrane region" description="Helical" evidence="7">
    <location>
        <begin position="123"/>
        <end position="143"/>
    </location>
</feature>
<evidence type="ECO:0000313" key="9">
    <source>
        <dbReference type="EMBL" id="MDC7674852.1"/>
    </source>
</evidence>
<organism evidence="9 10">
    <name type="scientific">Asticcacaulis machinosus</name>
    <dbReference type="NCBI Taxonomy" id="2984211"/>
    <lineage>
        <taxon>Bacteria</taxon>
        <taxon>Pseudomonadati</taxon>
        <taxon>Pseudomonadota</taxon>
        <taxon>Alphaproteobacteria</taxon>
        <taxon>Caulobacterales</taxon>
        <taxon>Caulobacteraceae</taxon>
        <taxon>Asticcacaulis</taxon>
    </lineage>
</organism>
<proteinExistence type="inferred from homology"/>
<accession>A0ABT5HF29</accession>
<dbReference type="Proteomes" id="UP001218579">
    <property type="component" value="Unassembled WGS sequence"/>
</dbReference>
<feature type="domain" description="Glycine transporter" evidence="8">
    <location>
        <begin position="97"/>
        <end position="170"/>
    </location>
</feature>
<comment type="caution">
    <text evidence="9">The sequence shown here is derived from an EMBL/GenBank/DDBJ whole genome shotgun (WGS) entry which is preliminary data.</text>
</comment>
<feature type="transmembrane region" description="Helical" evidence="7">
    <location>
        <begin position="12"/>
        <end position="29"/>
    </location>
</feature>
<keyword evidence="6 7" id="KW-0472">Membrane</keyword>
<evidence type="ECO:0000256" key="2">
    <source>
        <dbReference type="ARBA" id="ARBA00008193"/>
    </source>
</evidence>
<gene>
    <name evidence="9" type="ORF">PQU98_01810</name>
</gene>
<evidence type="ECO:0000256" key="4">
    <source>
        <dbReference type="ARBA" id="ARBA00022692"/>
    </source>
</evidence>